<dbReference type="InterPro" id="IPR036322">
    <property type="entry name" value="WD40_repeat_dom_sf"/>
</dbReference>
<reference evidence="1 2" key="1">
    <citation type="submission" date="2018-11" db="EMBL/GenBank/DDBJ databases">
        <authorList>
            <consortium name="Pathogen Informatics"/>
        </authorList>
    </citation>
    <scope>NUCLEOTIDE SEQUENCE [LARGE SCALE GENOMIC DNA]</scope>
</reference>
<dbReference type="Proteomes" id="UP000281553">
    <property type="component" value="Unassembled WGS sequence"/>
</dbReference>
<gene>
    <name evidence="1" type="ORF">DILT_LOCUS19180</name>
</gene>
<keyword evidence="2" id="KW-1185">Reference proteome</keyword>
<dbReference type="SUPFAM" id="SSF50978">
    <property type="entry name" value="WD40 repeat-like"/>
    <property type="match status" value="1"/>
</dbReference>
<organism evidence="1 2">
    <name type="scientific">Dibothriocephalus latus</name>
    <name type="common">Fish tapeworm</name>
    <name type="synonym">Diphyllobothrium latum</name>
    <dbReference type="NCBI Taxonomy" id="60516"/>
    <lineage>
        <taxon>Eukaryota</taxon>
        <taxon>Metazoa</taxon>
        <taxon>Spiralia</taxon>
        <taxon>Lophotrochozoa</taxon>
        <taxon>Platyhelminthes</taxon>
        <taxon>Cestoda</taxon>
        <taxon>Eucestoda</taxon>
        <taxon>Diphyllobothriidea</taxon>
        <taxon>Diphyllobothriidae</taxon>
        <taxon>Dibothriocephalus</taxon>
    </lineage>
</organism>
<dbReference type="Gene3D" id="2.130.10.10">
    <property type="entry name" value="YVTN repeat-like/Quinoprotein amine dehydrogenase"/>
    <property type="match status" value="1"/>
</dbReference>
<sequence length="97" mass="10820">MLHTLQRSYFKDDTFVAATHTPESVLAASNKNFVLFDIKKSQQAVLKRHTTDRLVSVDAAPSANRFMSCTESGVVSLLDFKSKNCEVNCINRLALMP</sequence>
<evidence type="ECO:0000313" key="1">
    <source>
        <dbReference type="EMBL" id="VDN43781.1"/>
    </source>
</evidence>
<dbReference type="AlphaFoldDB" id="A0A3P7PLK0"/>
<accession>A0A3P7PLK0</accession>
<dbReference type="EMBL" id="UYRU01109104">
    <property type="protein sequence ID" value="VDN43781.1"/>
    <property type="molecule type" value="Genomic_DNA"/>
</dbReference>
<name>A0A3P7PLK0_DIBLA</name>
<protein>
    <submittedName>
        <fullName evidence="1">Uncharacterized protein</fullName>
    </submittedName>
</protein>
<evidence type="ECO:0000313" key="2">
    <source>
        <dbReference type="Proteomes" id="UP000281553"/>
    </source>
</evidence>
<proteinExistence type="predicted"/>
<dbReference type="InterPro" id="IPR015943">
    <property type="entry name" value="WD40/YVTN_repeat-like_dom_sf"/>
</dbReference>